<dbReference type="KEGG" id="nfn:NFRAN_1688"/>
<protein>
    <submittedName>
        <fullName evidence="1">Uncharacterized protein</fullName>
    </submittedName>
</protein>
<dbReference type="Proteomes" id="UP000294299">
    <property type="component" value="Chromosome NFRAN"/>
</dbReference>
<sequence>MEHVKLFNNKPSYQKRKVKLKSKHNFVNKSSSFGYQNLFYNVKLTYTLIFTDKIDCPLEKGR</sequence>
<evidence type="ECO:0000313" key="2">
    <source>
        <dbReference type="Proteomes" id="UP000294299"/>
    </source>
</evidence>
<name>A0A484I8H7_9ARCH</name>
<evidence type="ECO:0000313" key="1">
    <source>
        <dbReference type="EMBL" id="VFJ14010.1"/>
    </source>
</evidence>
<gene>
    <name evidence="1" type="ORF">NFRAN_1688</name>
</gene>
<proteinExistence type="predicted"/>
<dbReference type="AlphaFoldDB" id="A0A484I8H7"/>
<accession>A0A484I8H7</accession>
<dbReference type="EMBL" id="LR216287">
    <property type="protein sequence ID" value="VFJ14010.1"/>
    <property type="molecule type" value="Genomic_DNA"/>
</dbReference>
<reference evidence="1 2" key="1">
    <citation type="submission" date="2019-02" db="EMBL/GenBank/DDBJ databases">
        <authorList>
            <person name="Lehtovirta-Morley E L."/>
        </authorList>
    </citation>
    <scope>NUCLEOTIDE SEQUENCE [LARGE SCALE GENOMIC DNA]</scope>
    <source>
        <strain evidence="1">NFRAN1</strain>
    </source>
</reference>
<organism evidence="1 2">
    <name type="scientific">Candidatus Nitrosocosmicus franklandianus</name>
    <dbReference type="NCBI Taxonomy" id="1798806"/>
    <lineage>
        <taxon>Archaea</taxon>
        <taxon>Nitrososphaerota</taxon>
        <taxon>Nitrososphaeria</taxon>
        <taxon>Nitrososphaerales</taxon>
        <taxon>Nitrososphaeraceae</taxon>
        <taxon>Candidatus Nitrosocosmicus</taxon>
    </lineage>
</organism>
<keyword evidence="2" id="KW-1185">Reference proteome</keyword>